<keyword evidence="8" id="KW-0061">Asparagine biosynthesis</keyword>
<feature type="domain" description="Glutamine amidotransferase type-2" evidence="11">
    <location>
        <begin position="2"/>
        <end position="212"/>
    </location>
</feature>
<dbReference type="Pfam" id="PF13537">
    <property type="entry name" value="GATase_7"/>
    <property type="match status" value="1"/>
</dbReference>
<dbReference type="CDD" id="cd00712">
    <property type="entry name" value="AsnB"/>
    <property type="match status" value="1"/>
</dbReference>
<proteinExistence type="inferred from homology"/>
<sequence>MCGFVGQLSLSPDVERRRLYHLNNALLHRGPDDSGIVIAPSKTWGLAHRRLAVVDPECGTQPMIDRERGLTLVYNGEIYDDERLRRELSAEGYVFRTRSDTEVLLALYALRGLDMFKDLRGEFSFALIDERANEAILVRDRMGLKPLFFTRFGDTLLFGSEIKALFRDERVERRIDPQGLIGAIVVADVPGETCFAGIHQVKHAHFMRVKLDTLEMTQRRYWDAIGNARTDIPADPREQTEAVKAEVNRALQLRLRADVPVGSYLSGGIDSSIISAAAACHLDEVDCFSLAFEESRRHDEFPFAQQVAARYPNIRLHRIPVTYADTIRKLPETVWHLERPFGNLHSVAKIMQSQYARDHVVCVLTGDGGDESFCGYSTFWLQNALQKVNYSLPAIRDELNSMQREAKGIGGNRFYLSGGLARRIGPDSQFMVDKLGFRPTDLARALDGELRIRGLMNPEFVAKTDQLAVERQVDWLSESMPPANEWPHMVLLQYIHLNSIVPEYIATIADRAEFAGSVEARPPLFDHVVVELAMGLPPEAKMKGDREKHILRDAFADIVPSDVVERRKQAFLAPPAPFKGVEGQALLQRYLSREAIRDAGIWNPTKIAAIAALRRVMPRNRLINLVLTIVLTAQILHDEMINQSRWWR</sequence>
<dbReference type="NCBIfam" id="TIGR01536">
    <property type="entry name" value="asn_synth_AEB"/>
    <property type="match status" value="1"/>
</dbReference>
<dbReference type="AlphaFoldDB" id="A0A518AZE3"/>
<evidence type="ECO:0000256" key="10">
    <source>
        <dbReference type="PIRSR" id="PIRSR001589-3"/>
    </source>
</evidence>
<evidence type="ECO:0000256" key="3">
    <source>
        <dbReference type="ARBA" id="ARBA00012737"/>
    </source>
</evidence>
<keyword evidence="8" id="KW-0028">Amino-acid biosynthesis</keyword>
<dbReference type="InterPro" id="IPR017932">
    <property type="entry name" value="GATase_2_dom"/>
</dbReference>
<dbReference type="EMBL" id="CP036279">
    <property type="protein sequence ID" value="QDU60089.1"/>
    <property type="molecule type" value="Genomic_DNA"/>
</dbReference>
<dbReference type="PROSITE" id="PS51278">
    <property type="entry name" value="GATASE_TYPE_2"/>
    <property type="match status" value="1"/>
</dbReference>
<evidence type="ECO:0000256" key="8">
    <source>
        <dbReference type="PIRSR" id="PIRSR001589-1"/>
    </source>
</evidence>
<feature type="site" description="Important for beta-aspartyl-AMP intermediate formation" evidence="10">
    <location>
        <position position="367"/>
    </location>
</feature>
<evidence type="ECO:0000313" key="12">
    <source>
        <dbReference type="EMBL" id="QDU60089.1"/>
    </source>
</evidence>
<organism evidence="12 13">
    <name type="scientific">Kolteria novifilia</name>
    <dbReference type="NCBI Taxonomy" id="2527975"/>
    <lineage>
        <taxon>Bacteria</taxon>
        <taxon>Pseudomonadati</taxon>
        <taxon>Planctomycetota</taxon>
        <taxon>Planctomycetia</taxon>
        <taxon>Kolteriales</taxon>
        <taxon>Kolteriaceae</taxon>
        <taxon>Kolteria</taxon>
    </lineage>
</organism>
<dbReference type="PANTHER" id="PTHR43284">
    <property type="entry name" value="ASPARAGINE SYNTHETASE (GLUTAMINE-HYDROLYZING)"/>
    <property type="match status" value="1"/>
</dbReference>
<reference evidence="12 13" key="1">
    <citation type="submission" date="2019-02" db="EMBL/GenBank/DDBJ databases">
        <title>Deep-cultivation of Planctomycetes and their phenomic and genomic characterization uncovers novel biology.</title>
        <authorList>
            <person name="Wiegand S."/>
            <person name="Jogler M."/>
            <person name="Boedeker C."/>
            <person name="Pinto D."/>
            <person name="Vollmers J."/>
            <person name="Rivas-Marin E."/>
            <person name="Kohn T."/>
            <person name="Peeters S.H."/>
            <person name="Heuer A."/>
            <person name="Rast P."/>
            <person name="Oberbeckmann S."/>
            <person name="Bunk B."/>
            <person name="Jeske O."/>
            <person name="Meyerdierks A."/>
            <person name="Storesund J.E."/>
            <person name="Kallscheuer N."/>
            <person name="Luecker S."/>
            <person name="Lage O.M."/>
            <person name="Pohl T."/>
            <person name="Merkel B.J."/>
            <person name="Hornburger P."/>
            <person name="Mueller R.-W."/>
            <person name="Bruemmer F."/>
            <person name="Labrenz M."/>
            <person name="Spormann A.M."/>
            <person name="Op den Camp H."/>
            <person name="Overmann J."/>
            <person name="Amann R."/>
            <person name="Jetten M.S.M."/>
            <person name="Mascher T."/>
            <person name="Medema M.H."/>
            <person name="Devos D.P."/>
            <person name="Kaster A.-K."/>
            <person name="Ovreas L."/>
            <person name="Rohde M."/>
            <person name="Galperin M.Y."/>
            <person name="Jogler C."/>
        </authorList>
    </citation>
    <scope>NUCLEOTIDE SEQUENCE [LARGE SCALE GENOMIC DNA]</scope>
    <source>
        <strain evidence="12 13">Pan216</strain>
    </source>
</reference>
<dbReference type="SUPFAM" id="SSF56235">
    <property type="entry name" value="N-terminal nucleophile aminohydrolases (Ntn hydrolases)"/>
    <property type="match status" value="1"/>
</dbReference>
<dbReference type="GO" id="GO:0005524">
    <property type="term" value="F:ATP binding"/>
    <property type="evidence" value="ECO:0007669"/>
    <property type="project" value="UniProtKB-KW"/>
</dbReference>
<dbReference type="EC" id="6.3.5.4" evidence="3"/>
<evidence type="ECO:0000256" key="2">
    <source>
        <dbReference type="ARBA" id="ARBA00005752"/>
    </source>
</evidence>
<keyword evidence="4 9" id="KW-0547">Nucleotide-binding</keyword>
<accession>A0A518AZE3</accession>
<keyword evidence="5 9" id="KW-0067">ATP-binding</keyword>
<keyword evidence="12" id="KW-0436">Ligase</keyword>
<dbReference type="KEGG" id="knv:Pan216_09260"/>
<evidence type="ECO:0000256" key="1">
    <source>
        <dbReference type="ARBA" id="ARBA00005187"/>
    </source>
</evidence>
<dbReference type="SUPFAM" id="SSF52402">
    <property type="entry name" value="Adenine nucleotide alpha hydrolases-like"/>
    <property type="match status" value="1"/>
</dbReference>
<keyword evidence="13" id="KW-1185">Reference proteome</keyword>
<evidence type="ECO:0000256" key="7">
    <source>
        <dbReference type="ARBA" id="ARBA00048741"/>
    </source>
</evidence>
<evidence type="ECO:0000256" key="5">
    <source>
        <dbReference type="ARBA" id="ARBA00022840"/>
    </source>
</evidence>
<gene>
    <name evidence="12" type="primary">asnO_2</name>
    <name evidence="12" type="ORF">Pan216_09260</name>
</gene>
<dbReference type="GO" id="GO:0004066">
    <property type="term" value="F:asparagine synthase (glutamine-hydrolyzing) activity"/>
    <property type="evidence" value="ECO:0007669"/>
    <property type="project" value="UniProtKB-EC"/>
</dbReference>
<evidence type="ECO:0000256" key="9">
    <source>
        <dbReference type="PIRSR" id="PIRSR001589-2"/>
    </source>
</evidence>
<dbReference type="GO" id="GO:0005829">
    <property type="term" value="C:cytosol"/>
    <property type="evidence" value="ECO:0007669"/>
    <property type="project" value="TreeGrafter"/>
</dbReference>
<protein>
    <recommendedName>
        <fullName evidence="3">asparagine synthase (glutamine-hydrolyzing)</fullName>
        <ecNumber evidence="3">6.3.5.4</ecNumber>
    </recommendedName>
</protein>
<dbReference type="CDD" id="cd01991">
    <property type="entry name" value="Asn_synthase_B_C"/>
    <property type="match status" value="1"/>
</dbReference>
<comment type="catalytic activity">
    <reaction evidence="7">
        <text>L-aspartate + L-glutamine + ATP + H2O = L-asparagine + L-glutamate + AMP + diphosphate + H(+)</text>
        <dbReference type="Rhea" id="RHEA:12228"/>
        <dbReference type="ChEBI" id="CHEBI:15377"/>
        <dbReference type="ChEBI" id="CHEBI:15378"/>
        <dbReference type="ChEBI" id="CHEBI:29985"/>
        <dbReference type="ChEBI" id="CHEBI:29991"/>
        <dbReference type="ChEBI" id="CHEBI:30616"/>
        <dbReference type="ChEBI" id="CHEBI:33019"/>
        <dbReference type="ChEBI" id="CHEBI:58048"/>
        <dbReference type="ChEBI" id="CHEBI:58359"/>
        <dbReference type="ChEBI" id="CHEBI:456215"/>
        <dbReference type="EC" id="6.3.5.4"/>
    </reaction>
</comment>
<feature type="binding site" evidence="9">
    <location>
        <position position="100"/>
    </location>
    <ligand>
        <name>L-glutamine</name>
        <dbReference type="ChEBI" id="CHEBI:58359"/>
    </ligand>
</feature>
<feature type="active site" description="For GATase activity" evidence="8">
    <location>
        <position position="2"/>
    </location>
</feature>
<dbReference type="InterPro" id="IPR001962">
    <property type="entry name" value="Asn_synthase"/>
</dbReference>
<dbReference type="InterPro" id="IPR006426">
    <property type="entry name" value="Asn_synth_AEB"/>
</dbReference>
<keyword evidence="6 8" id="KW-0315">Glutamine amidotransferase</keyword>
<dbReference type="RefSeq" id="WP_145255384.1">
    <property type="nucleotide sequence ID" value="NZ_CP036279.1"/>
</dbReference>
<evidence type="ECO:0000256" key="4">
    <source>
        <dbReference type="ARBA" id="ARBA00022741"/>
    </source>
</evidence>
<evidence type="ECO:0000259" key="11">
    <source>
        <dbReference type="PROSITE" id="PS51278"/>
    </source>
</evidence>
<comment type="pathway">
    <text evidence="1">Amino-acid biosynthesis; L-asparagine biosynthesis; L-asparagine from L-aspartate (L-Gln route): step 1/1.</text>
</comment>
<dbReference type="Gene3D" id="3.60.20.10">
    <property type="entry name" value="Glutamine Phosphoribosylpyrophosphate, subunit 1, domain 1"/>
    <property type="match status" value="1"/>
</dbReference>
<dbReference type="GO" id="GO:0006529">
    <property type="term" value="P:asparagine biosynthetic process"/>
    <property type="evidence" value="ECO:0007669"/>
    <property type="project" value="UniProtKB-KW"/>
</dbReference>
<dbReference type="Gene3D" id="3.40.50.620">
    <property type="entry name" value="HUPs"/>
    <property type="match status" value="2"/>
</dbReference>
<evidence type="ECO:0000313" key="13">
    <source>
        <dbReference type="Proteomes" id="UP000317093"/>
    </source>
</evidence>
<dbReference type="InterPro" id="IPR029055">
    <property type="entry name" value="Ntn_hydrolases_N"/>
</dbReference>
<evidence type="ECO:0000256" key="6">
    <source>
        <dbReference type="ARBA" id="ARBA00022962"/>
    </source>
</evidence>
<name>A0A518AZE3_9BACT</name>
<dbReference type="OrthoDB" id="9763290at2"/>
<dbReference type="InterPro" id="IPR014729">
    <property type="entry name" value="Rossmann-like_a/b/a_fold"/>
</dbReference>
<dbReference type="Pfam" id="PF00733">
    <property type="entry name" value="Asn_synthase"/>
    <property type="match status" value="1"/>
</dbReference>
<dbReference type="PIRSF" id="PIRSF001589">
    <property type="entry name" value="Asn_synthetase_glu-h"/>
    <property type="match status" value="1"/>
</dbReference>
<comment type="similarity">
    <text evidence="2">Belongs to the asparagine synthetase family.</text>
</comment>
<dbReference type="InterPro" id="IPR051786">
    <property type="entry name" value="ASN_synthetase/amidase"/>
</dbReference>
<dbReference type="PANTHER" id="PTHR43284:SF1">
    <property type="entry name" value="ASPARAGINE SYNTHETASE"/>
    <property type="match status" value="1"/>
</dbReference>
<dbReference type="Proteomes" id="UP000317093">
    <property type="component" value="Chromosome"/>
</dbReference>
<dbReference type="InterPro" id="IPR033738">
    <property type="entry name" value="AsnB_N"/>
</dbReference>